<dbReference type="GO" id="GO:0003677">
    <property type="term" value="F:DNA binding"/>
    <property type="evidence" value="ECO:0007669"/>
    <property type="project" value="InterPro"/>
</dbReference>
<dbReference type="InterPro" id="IPR036515">
    <property type="entry name" value="Transposase_17_sf"/>
</dbReference>
<dbReference type="EMBL" id="JAALLT010000004">
    <property type="protein sequence ID" value="NGP77775.1"/>
    <property type="molecule type" value="Genomic_DNA"/>
</dbReference>
<accession>A0A6M1T745</accession>
<dbReference type="RefSeq" id="WP_165143458.1">
    <property type="nucleotide sequence ID" value="NZ_JAALLT010000004.1"/>
</dbReference>
<protein>
    <recommendedName>
        <fullName evidence="3">Transposase</fullName>
    </recommendedName>
</protein>
<dbReference type="Proteomes" id="UP000473278">
    <property type="component" value="Unassembled WGS sequence"/>
</dbReference>
<name>A0A6M1T745_9BACT</name>
<gene>
    <name evidence="1" type="ORF">G3570_14095</name>
</gene>
<dbReference type="Gene3D" id="3.30.70.1290">
    <property type="entry name" value="Transposase IS200-like"/>
    <property type="match status" value="1"/>
</dbReference>
<keyword evidence="2" id="KW-1185">Reference proteome</keyword>
<organism evidence="1 2">
    <name type="scientific">Halalkalibaculum roseum</name>
    <dbReference type="NCBI Taxonomy" id="2709311"/>
    <lineage>
        <taxon>Bacteria</taxon>
        <taxon>Pseudomonadati</taxon>
        <taxon>Balneolota</taxon>
        <taxon>Balneolia</taxon>
        <taxon>Balneolales</taxon>
        <taxon>Balneolaceae</taxon>
        <taxon>Halalkalibaculum</taxon>
    </lineage>
</organism>
<dbReference type="AlphaFoldDB" id="A0A6M1T745"/>
<sequence>MKNHFHMLVSVRSEELQEELFQKVDLNSNKLRSPSRHLSNFFNSYTLSINKQEDRVGSLFQRPFRRKEVSTDSYFRRLVIYIHQNPVKHRFVSNIEGYPYSSYHFYFREGESFLNKNKVLQLFDGIEKFRAAHVEMLEDFDQYPEEA</sequence>
<evidence type="ECO:0000313" key="1">
    <source>
        <dbReference type="EMBL" id="NGP77775.1"/>
    </source>
</evidence>
<evidence type="ECO:0000313" key="2">
    <source>
        <dbReference type="Proteomes" id="UP000473278"/>
    </source>
</evidence>
<dbReference type="PANTHER" id="PTHR34322:SF2">
    <property type="entry name" value="TRANSPOSASE IS200-LIKE DOMAIN-CONTAINING PROTEIN"/>
    <property type="match status" value="1"/>
</dbReference>
<dbReference type="GO" id="GO:0004803">
    <property type="term" value="F:transposase activity"/>
    <property type="evidence" value="ECO:0007669"/>
    <property type="project" value="InterPro"/>
</dbReference>
<reference evidence="1 2" key="1">
    <citation type="submission" date="2020-02" db="EMBL/GenBank/DDBJ databases">
        <title>Balneolaceae bacterium YR4-1, complete genome.</title>
        <authorList>
            <person name="Li Y."/>
            <person name="Wu S."/>
        </authorList>
    </citation>
    <scope>NUCLEOTIDE SEQUENCE [LARGE SCALE GENOMIC DNA]</scope>
    <source>
        <strain evidence="1 2">YR4-1</strain>
    </source>
</reference>
<proteinExistence type="predicted"/>
<evidence type="ECO:0008006" key="3">
    <source>
        <dbReference type="Google" id="ProtNLM"/>
    </source>
</evidence>
<dbReference type="GO" id="GO:0006313">
    <property type="term" value="P:DNA transposition"/>
    <property type="evidence" value="ECO:0007669"/>
    <property type="project" value="InterPro"/>
</dbReference>
<comment type="caution">
    <text evidence="1">The sequence shown here is derived from an EMBL/GenBank/DDBJ whole genome shotgun (WGS) entry which is preliminary data.</text>
</comment>
<dbReference type="SUPFAM" id="SSF143422">
    <property type="entry name" value="Transposase IS200-like"/>
    <property type="match status" value="1"/>
</dbReference>
<dbReference type="PANTHER" id="PTHR34322">
    <property type="entry name" value="TRANSPOSASE, Y1_TNP DOMAIN-CONTAINING"/>
    <property type="match status" value="1"/>
</dbReference>